<keyword evidence="2" id="KW-1185">Reference proteome</keyword>
<dbReference type="Proteomes" id="UP000233556">
    <property type="component" value="Unassembled WGS sequence"/>
</dbReference>
<reference evidence="2" key="2">
    <citation type="submission" date="2017-12" db="EMBL/GenBank/DDBJ databases">
        <title>Genome sequence of the Bar-tailed Godwit (Limosa lapponica baueri).</title>
        <authorList>
            <person name="Lima N.C.B."/>
            <person name="Parody-Merino A.M."/>
            <person name="Battley P.F."/>
            <person name="Fidler A.E."/>
            <person name="Prosdocimi F."/>
        </authorList>
    </citation>
    <scope>NUCLEOTIDE SEQUENCE [LARGE SCALE GENOMIC DNA]</scope>
</reference>
<evidence type="ECO:0000313" key="1">
    <source>
        <dbReference type="EMBL" id="PKU45990.1"/>
    </source>
</evidence>
<reference evidence="2" key="1">
    <citation type="submission" date="2017-11" db="EMBL/GenBank/DDBJ databases">
        <authorList>
            <person name="Lima N.C."/>
            <person name="Parody-Merino A.M."/>
            <person name="Battley P.F."/>
            <person name="Fidler A.E."/>
            <person name="Prosdocimi F."/>
        </authorList>
    </citation>
    <scope>NUCLEOTIDE SEQUENCE [LARGE SCALE GENOMIC DNA]</scope>
</reference>
<dbReference type="OrthoDB" id="9219939at2759"/>
<gene>
    <name evidence="1" type="ORF">llap_3691</name>
</gene>
<dbReference type="GO" id="GO:0003964">
    <property type="term" value="F:RNA-directed DNA polymerase activity"/>
    <property type="evidence" value="ECO:0007669"/>
    <property type="project" value="UniProtKB-KW"/>
</dbReference>
<keyword evidence="1" id="KW-0695">RNA-directed DNA polymerase</keyword>
<protein>
    <submittedName>
        <fullName evidence="1">Rna-directed dna polymerase from mobile element jockey-like</fullName>
    </submittedName>
</protein>
<keyword evidence="1" id="KW-0548">Nucleotidyltransferase</keyword>
<sequence>MGPVLFNIFINDIDNGIKCTLRKFANDTKLSSAVDMPEGWDAIQRHLDRLKDPEGQLHPGLHHKKRGQQVKGGNSVPLLHSGETPAGVLHAALGPSAEERHGPVGVSLEEAKNMIRGLEHLSYEDRLRELGLFSLEKRRLQ</sequence>
<organism evidence="1 2">
    <name type="scientific">Limosa lapponica baueri</name>
    <dbReference type="NCBI Taxonomy" id="1758121"/>
    <lineage>
        <taxon>Eukaryota</taxon>
        <taxon>Metazoa</taxon>
        <taxon>Chordata</taxon>
        <taxon>Craniata</taxon>
        <taxon>Vertebrata</taxon>
        <taxon>Euteleostomi</taxon>
        <taxon>Archelosauria</taxon>
        <taxon>Archosauria</taxon>
        <taxon>Dinosauria</taxon>
        <taxon>Saurischia</taxon>
        <taxon>Theropoda</taxon>
        <taxon>Coelurosauria</taxon>
        <taxon>Aves</taxon>
        <taxon>Neognathae</taxon>
        <taxon>Neoaves</taxon>
        <taxon>Charadriiformes</taxon>
        <taxon>Scolopacidae</taxon>
        <taxon>Limosa</taxon>
    </lineage>
</organism>
<dbReference type="AlphaFoldDB" id="A0A2I0UIX3"/>
<name>A0A2I0UIX3_LIMLA</name>
<dbReference type="EMBL" id="KZ505732">
    <property type="protein sequence ID" value="PKU45990.1"/>
    <property type="molecule type" value="Genomic_DNA"/>
</dbReference>
<accession>A0A2I0UIX3</accession>
<evidence type="ECO:0000313" key="2">
    <source>
        <dbReference type="Proteomes" id="UP000233556"/>
    </source>
</evidence>
<keyword evidence="1" id="KW-0808">Transferase</keyword>
<proteinExistence type="predicted"/>